<feature type="compositionally biased region" description="Polar residues" evidence="1">
    <location>
        <begin position="136"/>
        <end position="151"/>
    </location>
</feature>
<feature type="region of interest" description="Disordered" evidence="1">
    <location>
        <begin position="438"/>
        <end position="559"/>
    </location>
</feature>
<feature type="region of interest" description="Disordered" evidence="1">
    <location>
        <begin position="258"/>
        <end position="323"/>
    </location>
</feature>
<feature type="compositionally biased region" description="Polar residues" evidence="1">
    <location>
        <begin position="491"/>
        <end position="500"/>
    </location>
</feature>
<reference evidence="2 3" key="1">
    <citation type="submission" date="2019-07" db="EMBL/GenBank/DDBJ databases">
        <title>Finished genome of Venturia effusa.</title>
        <authorList>
            <person name="Young C.A."/>
            <person name="Cox M.P."/>
            <person name="Ganley A.R.D."/>
            <person name="David W.J."/>
        </authorList>
    </citation>
    <scope>NUCLEOTIDE SEQUENCE [LARGE SCALE GENOMIC DNA]</scope>
    <source>
        <strain evidence="3">albino</strain>
    </source>
</reference>
<feature type="compositionally biased region" description="Basic and acidic residues" evidence="1">
    <location>
        <begin position="104"/>
        <end position="117"/>
    </location>
</feature>
<protein>
    <submittedName>
        <fullName evidence="2">Uncharacterized protein</fullName>
    </submittedName>
</protein>
<dbReference type="AlphaFoldDB" id="A0A517L8R1"/>
<dbReference type="OrthoDB" id="10459146at2759"/>
<feature type="compositionally biased region" description="Polar residues" evidence="1">
    <location>
        <begin position="285"/>
        <end position="300"/>
    </location>
</feature>
<feature type="region of interest" description="Disordered" evidence="1">
    <location>
        <begin position="1"/>
        <end position="20"/>
    </location>
</feature>
<evidence type="ECO:0000313" key="2">
    <source>
        <dbReference type="EMBL" id="QDS72022.1"/>
    </source>
</evidence>
<evidence type="ECO:0000313" key="3">
    <source>
        <dbReference type="Proteomes" id="UP000316270"/>
    </source>
</evidence>
<dbReference type="EMBL" id="CP042191">
    <property type="protein sequence ID" value="QDS72022.1"/>
    <property type="molecule type" value="Genomic_DNA"/>
</dbReference>
<dbReference type="Proteomes" id="UP000316270">
    <property type="component" value="Chromosome 7"/>
</dbReference>
<name>A0A517L8R1_9PEZI</name>
<accession>A0A517L8R1</accession>
<feature type="compositionally biased region" description="Acidic residues" evidence="1">
    <location>
        <begin position="452"/>
        <end position="471"/>
    </location>
</feature>
<feature type="compositionally biased region" description="Polar residues" evidence="1">
    <location>
        <begin position="268"/>
        <end position="277"/>
    </location>
</feature>
<evidence type="ECO:0000256" key="1">
    <source>
        <dbReference type="SAM" id="MobiDB-lite"/>
    </source>
</evidence>
<keyword evidence="3" id="KW-1185">Reference proteome</keyword>
<proteinExistence type="predicted"/>
<organism evidence="2 3">
    <name type="scientific">Venturia effusa</name>
    <dbReference type="NCBI Taxonomy" id="50376"/>
    <lineage>
        <taxon>Eukaryota</taxon>
        <taxon>Fungi</taxon>
        <taxon>Dikarya</taxon>
        <taxon>Ascomycota</taxon>
        <taxon>Pezizomycotina</taxon>
        <taxon>Dothideomycetes</taxon>
        <taxon>Pleosporomycetidae</taxon>
        <taxon>Venturiales</taxon>
        <taxon>Venturiaceae</taxon>
        <taxon>Venturia</taxon>
    </lineage>
</organism>
<sequence>MDDDQQPTGQREEEEEVWPDWDDAFAEHDARILFPDLFRAAARSNGQYDSDANDRNDPVIGIPGHGGIRWSEGMETIEGAYPDYKPPSPYDFEKESANWNPEVQSKHAEGSETKEDTIASNKLSPMFPPTPGRYPSLSSTDVSQLESSIHSSADEDGPVAKRQKINTKNKNTNCKGGKTAATGSEKSIDTYSISQDELDEDTPYPPTPGAQSDILPVEDGDATMHDVEPIRASDPDVEMIEAPHPRIQVFVEIPAPPSSLAAAPMDEANSSSVNKTGKSPPGLENRTSIIEHNGTQVATPSTPPRIQKQNQVSAGPPPIATDSPLKELQRSVAMGRKTSFSEAHASSAEDAPKLKLKVKDSDKSGNMALGDADLVDDFVFRDEQAVNKMKAVDLRAHIRTIEALKIYCNGVSKKHMVELFMKWQRGIQALQAEKANAATKNIDPSQAGGLGSEEEGDDIDAEGSTDEEFLEAQESPVTGKVTPGPPLKSPFTDQPRSAKQSPFVAKLTAASESPSIRMAGRPRSPDNEPECYKEFEREEAEKKNKRTRRSASRPASYRV</sequence>
<feature type="compositionally biased region" description="Polar residues" evidence="1">
    <location>
        <begin position="181"/>
        <end position="195"/>
    </location>
</feature>
<feature type="compositionally biased region" description="Basic and acidic residues" evidence="1">
    <location>
        <begin position="523"/>
        <end position="542"/>
    </location>
</feature>
<gene>
    <name evidence="2" type="ORF">FKW77_002083</name>
</gene>
<feature type="compositionally biased region" description="Low complexity" evidence="1">
    <location>
        <begin position="168"/>
        <end position="179"/>
    </location>
</feature>
<feature type="region of interest" description="Disordered" evidence="1">
    <location>
        <begin position="46"/>
        <end position="224"/>
    </location>
</feature>